<feature type="compositionally biased region" description="Basic and acidic residues" evidence="1">
    <location>
        <begin position="17"/>
        <end position="27"/>
    </location>
</feature>
<name>A0ABX2VSK0_AJEDR</name>
<reference evidence="3" key="1">
    <citation type="journal article" date="2015" name="PLoS Genet.">
        <title>The dynamic genome and transcriptome of the human fungal pathogen Blastomyces and close relative Emmonsia.</title>
        <authorList>
            <person name="Munoz J.F."/>
            <person name="Gauthier G.M."/>
            <person name="Desjardins C.A."/>
            <person name="Gallo J.E."/>
            <person name="Holder J."/>
            <person name="Sullivan T.D."/>
            <person name="Marty A.J."/>
            <person name="Carmen J.C."/>
            <person name="Chen Z."/>
            <person name="Ding L."/>
            <person name="Gujja S."/>
            <person name="Magrini V."/>
            <person name="Misas E."/>
            <person name="Mitreva M."/>
            <person name="Priest M."/>
            <person name="Saif S."/>
            <person name="Whiston E.A."/>
            <person name="Young S."/>
            <person name="Zeng Q."/>
            <person name="Goldman W.E."/>
            <person name="Mardis E.R."/>
            <person name="Taylor J.W."/>
            <person name="McEwen J.G."/>
            <person name="Clay O.K."/>
            <person name="Klein B.S."/>
            <person name="Cuomo C.A."/>
        </authorList>
    </citation>
    <scope>NUCLEOTIDE SEQUENCE [LARGE SCALE GENOMIC DNA]</scope>
    <source>
        <strain evidence="3">ER-3 / ATCC MYA-2586</strain>
    </source>
</reference>
<evidence type="ECO:0000256" key="1">
    <source>
        <dbReference type="SAM" id="MobiDB-lite"/>
    </source>
</evidence>
<proteinExistence type="predicted"/>
<accession>A0ABX2VSK0</accession>
<sequence>MVRLHQPINSCLPFSYYRDRDSDKDSDISASPANMEPDPFTPKDGYGQVIYAFFPDMPKIIRLDEHRVLKSAITNSTETEAMKFVAANTTIPVPKVYKTI</sequence>
<dbReference type="RefSeq" id="XP_045279917.1">
    <property type="nucleotide sequence ID" value="XM_045425728.1"/>
</dbReference>
<feature type="region of interest" description="Disordered" evidence="1">
    <location>
        <begin position="17"/>
        <end position="43"/>
    </location>
</feature>
<organism evidence="2 3">
    <name type="scientific">Ajellomyces dermatitidis (strain ER-3 / ATCC MYA-2586)</name>
    <name type="common">Blastomyces dermatitidis</name>
    <dbReference type="NCBI Taxonomy" id="559297"/>
    <lineage>
        <taxon>Eukaryota</taxon>
        <taxon>Fungi</taxon>
        <taxon>Dikarya</taxon>
        <taxon>Ascomycota</taxon>
        <taxon>Pezizomycotina</taxon>
        <taxon>Eurotiomycetes</taxon>
        <taxon>Eurotiomycetidae</taxon>
        <taxon>Onygenales</taxon>
        <taxon>Ajellomycetaceae</taxon>
        <taxon>Blastomyces</taxon>
    </lineage>
</organism>
<dbReference type="Proteomes" id="UP000002039">
    <property type="component" value="Unassembled WGS sequence"/>
</dbReference>
<protein>
    <submittedName>
        <fullName evidence="2">Uncharacterized protein</fullName>
    </submittedName>
</protein>
<dbReference type="GeneID" id="69031395"/>
<gene>
    <name evidence="2" type="ORF">BDCG_16503</name>
</gene>
<evidence type="ECO:0000313" key="2">
    <source>
        <dbReference type="EMBL" id="OAT00190.1"/>
    </source>
</evidence>
<evidence type="ECO:0000313" key="3">
    <source>
        <dbReference type="Proteomes" id="UP000002039"/>
    </source>
</evidence>
<dbReference type="EMBL" id="EQ999974">
    <property type="protein sequence ID" value="OAT00190.1"/>
    <property type="molecule type" value="Genomic_DNA"/>
</dbReference>
<keyword evidence="3" id="KW-1185">Reference proteome</keyword>